<keyword evidence="2" id="KW-0067">ATP-binding</keyword>
<sequence>MIGPSSDKDLLSIVKTRHPDLEPIAGKLIETFERVNQLAGFQFGSSASFSSLSRFSLRDLLKWCKRISGLGFSFGGDGLSTYVCNSIYQEAVDVFAAFSTSAENRLGIMKDIAKMWMVLISAAETLYAVNKPDIQDLQL</sequence>
<dbReference type="GO" id="GO:0005524">
    <property type="term" value="F:ATP binding"/>
    <property type="evidence" value="ECO:0007669"/>
    <property type="project" value="UniProtKB-KW"/>
</dbReference>
<keyword evidence="1" id="KW-0547">Nucleotide-binding</keyword>
<feature type="domain" description="Midasin AAA lid" evidence="3">
    <location>
        <begin position="9"/>
        <end position="114"/>
    </location>
</feature>
<dbReference type="OrthoDB" id="1631570at2759"/>
<dbReference type="GO" id="GO:0005634">
    <property type="term" value="C:nucleus"/>
    <property type="evidence" value="ECO:0007669"/>
    <property type="project" value="TreeGrafter"/>
</dbReference>
<dbReference type="PANTHER" id="PTHR48103">
    <property type="entry name" value="MIDASIN-RELATED"/>
    <property type="match status" value="1"/>
</dbReference>
<evidence type="ECO:0000313" key="4">
    <source>
        <dbReference type="EMBL" id="KAA8540263.1"/>
    </source>
</evidence>
<evidence type="ECO:0000256" key="1">
    <source>
        <dbReference type="ARBA" id="ARBA00022741"/>
    </source>
</evidence>
<dbReference type="PANTHER" id="PTHR48103:SF2">
    <property type="entry name" value="MIDASIN"/>
    <property type="match status" value="1"/>
</dbReference>
<gene>
    <name evidence="4" type="ORF">F0562_024174</name>
</gene>
<dbReference type="InterPro" id="IPR040848">
    <property type="entry name" value="AAA_lid_7"/>
</dbReference>
<evidence type="ECO:0000313" key="5">
    <source>
        <dbReference type="Proteomes" id="UP000325577"/>
    </source>
</evidence>
<dbReference type="Proteomes" id="UP000325577">
    <property type="component" value="Linkage Group LG13"/>
</dbReference>
<reference evidence="4 5" key="1">
    <citation type="submission" date="2019-09" db="EMBL/GenBank/DDBJ databases">
        <title>A chromosome-level genome assembly of the Chinese tupelo Nyssa sinensis.</title>
        <authorList>
            <person name="Yang X."/>
            <person name="Kang M."/>
            <person name="Yang Y."/>
            <person name="Xiong H."/>
            <person name="Wang M."/>
            <person name="Zhang Z."/>
            <person name="Wang Z."/>
            <person name="Wu H."/>
            <person name="Ma T."/>
            <person name="Liu J."/>
            <person name="Xi Z."/>
        </authorList>
    </citation>
    <scope>NUCLEOTIDE SEQUENCE [LARGE SCALE GENOMIC DNA]</scope>
    <source>
        <strain evidence="4">J267</strain>
        <tissue evidence="4">Leaf</tissue>
    </source>
</reference>
<keyword evidence="5" id="KW-1185">Reference proteome</keyword>
<dbReference type="Pfam" id="PF17867">
    <property type="entry name" value="AAA_lid_7"/>
    <property type="match status" value="1"/>
</dbReference>
<organism evidence="4 5">
    <name type="scientific">Nyssa sinensis</name>
    <dbReference type="NCBI Taxonomy" id="561372"/>
    <lineage>
        <taxon>Eukaryota</taxon>
        <taxon>Viridiplantae</taxon>
        <taxon>Streptophyta</taxon>
        <taxon>Embryophyta</taxon>
        <taxon>Tracheophyta</taxon>
        <taxon>Spermatophyta</taxon>
        <taxon>Magnoliopsida</taxon>
        <taxon>eudicotyledons</taxon>
        <taxon>Gunneridae</taxon>
        <taxon>Pentapetalae</taxon>
        <taxon>asterids</taxon>
        <taxon>Cornales</taxon>
        <taxon>Nyssaceae</taxon>
        <taxon>Nyssa</taxon>
    </lineage>
</organism>
<dbReference type="GO" id="GO:0030687">
    <property type="term" value="C:preribosome, large subunit precursor"/>
    <property type="evidence" value="ECO:0007669"/>
    <property type="project" value="TreeGrafter"/>
</dbReference>
<dbReference type="GO" id="GO:0000027">
    <property type="term" value="P:ribosomal large subunit assembly"/>
    <property type="evidence" value="ECO:0007669"/>
    <property type="project" value="TreeGrafter"/>
</dbReference>
<dbReference type="EMBL" id="CM018036">
    <property type="protein sequence ID" value="KAA8540263.1"/>
    <property type="molecule type" value="Genomic_DNA"/>
</dbReference>
<name>A0A5J5BAS2_9ASTE</name>
<protein>
    <recommendedName>
        <fullName evidence="3">Midasin AAA lid domain-containing protein</fullName>
    </recommendedName>
</protein>
<accession>A0A5J5BAS2</accession>
<evidence type="ECO:0000256" key="2">
    <source>
        <dbReference type="ARBA" id="ARBA00022840"/>
    </source>
</evidence>
<dbReference type="AlphaFoldDB" id="A0A5J5BAS2"/>
<dbReference type="GO" id="GO:0000055">
    <property type="term" value="P:ribosomal large subunit export from nucleus"/>
    <property type="evidence" value="ECO:0007669"/>
    <property type="project" value="TreeGrafter"/>
</dbReference>
<proteinExistence type="predicted"/>
<evidence type="ECO:0000259" key="3">
    <source>
        <dbReference type="Pfam" id="PF17867"/>
    </source>
</evidence>